<dbReference type="SUPFAM" id="SSF81606">
    <property type="entry name" value="PP2C-like"/>
    <property type="match status" value="1"/>
</dbReference>
<evidence type="ECO:0000256" key="1">
    <source>
        <dbReference type="ARBA" id="ARBA00022801"/>
    </source>
</evidence>
<dbReference type="OrthoDB" id="343514at2"/>
<dbReference type="Gene3D" id="3.30.450.40">
    <property type="match status" value="1"/>
</dbReference>
<name>A0A6P1ZFL3_9BACT</name>
<dbReference type="RefSeq" id="WP_144306476.1">
    <property type="nucleotide sequence ID" value="NZ_QMIF01000012.1"/>
</dbReference>
<dbReference type="Proteomes" id="UP000434052">
    <property type="component" value="Unassembled WGS sequence"/>
</dbReference>
<dbReference type="Gene3D" id="3.60.40.10">
    <property type="entry name" value="PPM-type phosphatase domain"/>
    <property type="match status" value="1"/>
</dbReference>
<dbReference type="InterPro" id="IPR029016">
    <property type="entry name" value="GAF-like_dom_sf"/>
</dbReference>
<dbReference type="Pfam" id="PF13185">
    <property type="entry name" value="GAF_2"/>
    <property type="match status" value="1"/>
</dbReference>
<dbReference type="AlphaFoldDB" id="A0A6P1ZFL3"/>
<dbReference type="EMBL" id="QMIF01000012">
    <property type="protein sequence ID" value="TVM32112.1"/>
    <property type="molecule type" value="Genomic_DNA"/>
</dbReference>
<feature type="domain" description="GAF" evidence="2">
    <location>
        <begin position="33"/>
        <end position="184"/>
    </location>
</feature>
<dbReference type="PANTHER" id="PTHR43156:SF2">
    <property type="entry name" value="STAGE II SPORULATION PROTEIN E"/>
    <property type="match status" value="1"/>
</dbReference>
<dbReference type="InterPro" id="IPR036457">
    <property type="entry name" value="PPM-type-like_dom_sf"/>
</dbReference>
<evidence type="ECO:0000313" key="5">
    <source>
        <dbReference type="Proteomes" id="UP000434052"/>
    </source>
</evidence>
<dbReference type="Pfam" id="PF07228">
    <property type="entry name" value="SpoIIE"/>
    <property type="match status" value="1"/>
</dbReference>
<dbReference type="SUPFAM" id="SSF55781">
    <property type="entry name" value="GAF domain-like"/>
    <property type="match status" value="1"/>
</dbReference>
<reference evidence="4 5" key="1">
    <citation type="submission" date="2018-06" db="EMBL/GenBank/DDBJ databases">
        <title>Complete genome of Desulfovibrio marinus P48SEP.</title>
        <authorList>
            <person name="Crispim J.S."/>
            <person name="Vidigal P.M.P."/>
            <person name="Silva L.C.F."/>
            <person name="Araujo L.C."/>
            <person name="Laguardia C.N."/>
            <person name="Dias R.S."/>
            <person name="Sousa M.P."/>
            <person name="Paula S.O."/>
            <person name="Silva C."/>
        </authorList>
    </citation>
    <scope>NUCLEOTIDE SEQUENCE [LARGE SCALE GENOMIC DNA]</scope>
    <source>
        <strain evidence="4 5">P48SEP</strain>
    </source>
</reference>
<dbReference type="InterPro" id="IPR001932">
    <property type="entry name" value="PPM-type_phosphatase-like_dom"/>
</dbReference>
<evidence type="ECO:0008006" key="6">
    <source>
        <dbReference type="Google" id="ProtNLM"/>
    </source>
</evidence>
<dbReference type="SMART" id="SM00331">
    <property type="entry name" value="PP2C_SIG"/>
    <property type="match status" value="1"/>
</dbReference>
<gene>
    <name evidence="4" type="ORF">DQK91_16405</name>
</gene>
<evidence type="ECO:0000259" key="3">
    <source>
        <dbReference type="SMART" id="SM00331"/>
    </source>
</evidence>
<evidence type="ECO:0000313" key="4">
    <source>
        <dbReference type="EMBL" id="TVM32112.1"/>
    </source>
</evidence>
<evidence type="ECO:0000259" key="2">
    <source>
        <dbReference type="SMART" id="SM00065"/>
    </source>
</evidence>
<sequence length="432" mass="47177">MNIDIDQLKRSHRQLMRLRQCFTSCYDISSSLSLEVVLDSLMLNVMDNLGAENCSLYLVDESRNELFLSLSKGPLGSAIPAGQRLKPGEKIPGRAWQERRTIHVTSEELEPGRDLISPLAGSCEVETTLCIPLMANDRVLGVAKITNKRLGGVFDDDDQEIFELACRQAAISIQNAYHHLNELELQSLESEFLRAEELRKMLLPDSDPALPGCRISASSISCKKFGGDYLGYLAPQNGESVLGIVVADAVGHDLSAGLLMVSLRAYIHSQSKFLDKPQTMIGNVNALFAQDTEGEGYFCTLFLLVLDQEHKRLRWVSAGNPPALLYDPAADSFQELKGGGPCLGCIAETEYQVFECPAPAPGSVCVVATDGIYEASRPDGGMFGAERVKEIIRSHAGQPAEAVRAALLDSLQDYCGTEERDDDITIAVVSFD</sequence>
<feature type="domain" description="PPM-type phosphatase" evidence="3">
    <location>
        <begin position="210"/>
        <end position="431"/>
    </location>
</feature>
<dbReference type="InterPro" id="IPR003018">
    <property type="entry name" value="GAF"/>
</dbReference>
<dbReference type="InterPro" id="IPR052016">
    <property type="entry name" value="Bact_Sigma-Reg"/>
</dbReference>
<organism evidence="4 5">
    <name type="scientific">Oceanidesulfovibrio marinus</name>
    <dbReference type="NCBI Taxonomy" id="370038"/>
    <lineage>
        <taxon>Bacteria</taxon>
        <taxon>Pseudomonadati</taxon>
        <taxon>Thermodesulfobacteriota</taxon>
        <taxon>Desulfovibrionia</taxon>
        <taxon>Desulfovibrionales</taxon>
        <taxon>Desulfovibrionaceae</taxon>
        <taxon>Oceanidesulfovibrio</taxon>
    </lineage>
</organism>
<protein>
    <recommendedName>
        <fullName evidence="6">GAF domain-containing protein</fullName>
    </recommendedName>
</protein>
<comment type="caution">
    <text evidence="4">The sequence shown here is derived from an EMBL/GenBank/DDBJ whole genome shotgun (WGS) entry which is preliminary data.</text>
</comment>
<proteinExistence type="predicted"/>
<accession>A0A6P1ZFL3</accession>
<dbReference type="SMART" id="SM00065">
    <property type="entry name" value="GAF"/>
    <property type="match status" value="1"/>
</dbReference>
<keyword evidence="1" id="KW-0378">Hydrolase</keyword>
<dbReference type="GO" id="GO:0016791">
    <property type="term" value="F:phosphatase activity"/>
    <property type="evidence" value="ECO:0007669"/>
    <property type="project" value="TreeGrafter"/>
</dbReference>
<dbReference type="PANTHER" id="PTHR43156">
    <property type="entry name" value="STAGE II SPORULATION PROTEIN E-RELATED"/>
    <property type="match status" value="1"/>
</dbReference>